<dbReference type="GeneID" id="55632658"/>
<name>A0A1V0E744_9CAUD</name>
<accession>A0A1V0E744</accession>
<evidence type="ECO:0000313" key="2">
    <source>
        <dbReference type="Proteomes" id="UP000221691"/>
    </source>
</evidence>
<dbReference type="Proteomes" id="UP000221691">
    <property type="component" value="Segment"/>
</dbReference>
<reference evidence="1 2" key="1">
    <citation type="submission" date="2017-02" db="EMBL/GenBank/DDBJ databases">
        <title>Genome sequencing and assembly of Klebsiella pneumoniae phages.</title>
        <authorList>
            <person name="Labudda L."/>
            <person name="Strapagiel D."/>
            <person name="Karczewska-Golec J."/>
            <person name="Golec P."/>
        </authorList>
    </citation>
    <scope>NUCLEOTIDE SEQUENCE [LARGE SCALE GENOMIC DNA]</scope>
</reference>
<organism evidence="1 2">
    <name type="scientific">Klebsiella phage vB_KpnM_BIS47</name>
    <dbReference type="NCBI Taxonomy" id="1907784"/>
    <lineage>
        <taxon>Viruses</taxon>
        <taxon>Duplodnaviria</taxon>
        <taxon>Heunggongvirae</taxon>
        <taxon>Uroviricota</taxon>
        <taxon>Caudoviricetes</taxon>
        <taxon>Vequintavirinae</taxon>
        <taxon>Mydovirus</taxon>
        <taxon>Mydovirus BIS47</taxon>
    </lineage>
</organism>
<evidence type="ECO:0000313" key="1">
    <source>
        <dbReference type="EMBL" id="ARB12669.1"/>
    </source>
</evidence>
<keyword evidence="2" id="KW-1185">Reference proteome</keyword>
<dbReference type="RefSeq" id="YP_009832672.1">
    <property type="nucleotide sequence ID" value="NC_048656.1"/>
</dbReference>
<protein>
    <submittedName>
        <fullName evidence="1">Uncharacterized protein</fullName>
    </submittedName>
</protein>
<dbReference type="KEGG" id="vg:55632658"/>
<sequence length="69" mass="8012">MNKKNVNTKTNISLLPKTKVIKYRDDENNGYDFQDKRQTSEVLINTASFRIEVIADDRSHYPEIHSSPS</sequence>
<proteinExistence type="predicted"/>
<dbReference type="EMBL" id="KY652726">
    <property type="protein sequence ID" value="ARB12669.1"/>
    <property type="molecule type" value="Genomic_DNA"/>
</dbReference>
<gene>
    <name evidence="1" type="ORF">BIS47_165</name>
</gene>